<feature type="compositionally biased region" description="Low complexity" evidence="1">
    <location>
        <begin position="26"/>
        <end position="41"/>
    </location>
</feature>
<keyword evidence="2" id="KW-0472">Membrane</keyword>
<comment type="caution">
    <text evidence="3">The sequence shown here is derived from an EMBL/GenBank/DDBJ whole genome shotgun (WGS) entry which is preliminary data.</text>
</comment>
<name>A0AAD2FR13_9STRA</name>
<organism evidence="3 4">
    <name type="scientific">Cylindrotheca closterium</name>
    <dbReference type="NCBI Taxonomy" id="2856"/>
    <lineage>
        <taxon>Eukaryota</taxon>
        <taxon>Sar</taxon>
        <taxon>Stramenopiles</taxon>
        <taxon>Ochrophyta</taxon>
        <taxon>Bacillariophyta</taxon>
        <taxon>Bacillariophyceae</taxon>
        <taxon>Bacillariophycidae</taxon>
        <taxon>Bacillariales</taxon>
        <taxon>Bacillariaceae</taxon>
        <taxon>Cylindrotheca</taxon>
    </lineage>
</organism>
<feature type="transmembrane region" description="Helical" evidence="2">
    <location>
        <begin position="647"/>
        <end position="665"/>
    </location>
</feature>
<evidence type="ECO:0000256" key="2">
    <source>
        <dbReference type="SAM" id="Phobius"/>
    </source>
</evidence>
<dbReference type="Proteomes" id="UP001295423">
    <property type="component" value="Unassembled WGS sequence"/>
</dbReference>
<feature type="transmembrane region" description="Helical" evidence="2">
    <location>
        <begin position="554"/>
        <end position="582"/>
    </location>
</feature>
<gene>
    <name evidence="3" type="ORF">CYCCA115_LOCUS12238</name>
</gene>
<proteinExistence type="predicted"/>
<keyword evidence="2" id="KW-0812">Transmembrane</keyword>
<feature type="transmembrane region" description="Helical" evidence="2">
    <location>
        <begin position="594"/>
        <end position="618"/>
    </location>
</feature>
<evidence type="ECO:0000256" key="1">
    <source>
        <dbReference type="SAM" id="MobiDB-lite"/>
    </source>
</evidence>
<dbReference type="PANTHER" id="PTHR34730">
    <property type="entry name" value="UNNAMED PRODUCT"/>
    <property type="match status" value="1"/>
</dbReference>
<feature type="compositionally biased region" description="Low complexity" evidence="1">
    <location>
        <begin position="1"/>
        <end position="13"/>
    </location>
</feature>
<feature type="transmembrane region" description="Helical" evidence="2">
    <location>
        <begin position="281"/>
        <end position="301"/>
    </location>
</feature>
<sequence length="726" mass="80558">MGGENSNSNSNSNATADPTAEASSNTTTTTATRTTTRTTTTQPTNSDKTEPAVISEGNGEREVVATMVSSTTTSKPPEPVFEELEDPEMMDAEIEQEILNEVEFVDQNDNFDDEFDAQERPQSSNNPLSYSLATSPNTPLWAKIFLPILCLSCHAIFYYGQTAAMWKLRTFAEIDAWANATDFTSRKAFDTVGLPHEMNFKISEDKDVETFTYYYAIDHLWVAKGLPGKTLPRAAAILLVIFSGFWPHIKLLLLNVTWFCGKYPTRTKHLQWLSTLGKWSLADVLVVCVMVGVLHLDWIVVPQDIKEGVITDLPQIIEVTKSLYDHRQLCDKLLKLQCGHEKNLIKKTKCHACWTLVDEAYSRPEWARTTGATILKGVKVNGGGIATLRVVGMKGIYAFSAAVILSILLSFVIDVFDHKAKSQGLKDPLLLVAEGHRRGQRERHDLALSEEDALDEPLLNNSTEPEPLEVDLGDFEAYRPPRNIQDAVFALVFFLLTSLTSILIFYGVDVDTMERQVKGAGPMMLHDILGVDWNTNYSLKSLMWTTGAAGSWDYLLMGTFALFIVLGPTVRAGLLETVTLFYQCHRPVSVLSTLIKFVGPFCAWEVFAIAIVMTQLLMPMITNTIIDNPACASISDDGSCLQVEFNILPYPFSAIVAGWILLCSMSNMVINRAANAEDATAWMRLTSAMETQESPGDYHLVQDTEGDGNEPMQEGQVEQVARIVQV</sequence>
<accession>A0AAD2FR13</accession>
<feature type="region of interest" description="Disordered" evidence="1">
    <location>
        <begin position="1"/>
        <end position="81"/>
    </location>
</feature>
<dbReference type="AlphaFoldDB" id="A0AAD2FR13"/>
<dbReference type="PANTHER" id="PTHR34730:SF1">
    <property type="entry name" value="PARAQUAT-INDUCIBLE PROTEIN A"/>
    <property type="match status" value="1"/>
</dbReference>
<keyword evidence="4" id="KW-1185">Reference proteome</keyword>
<keyword evidence="2" id="KW-1133">Transmembrane helix</keyword>
<feature type="transmembrane region" description="Helical" evidence="2">
    <location>
        <begin position="234"/>
        <end position="260"/>
    </location>
</feature>
<dbReference type="EMBL" id="CAKOGP040001758">
    <property type="protein sequence ID" value="CAJ1949719.1"/>
    <property type="molecule type" value="Genomic_DNA"/>
</dbReference>
<evidence type="ECO:0000313" key="3">
    <source>
        <dbReference type="EMBL" id="CAJ1949719.1"/>
    </source>
</evidence>
<feature type="transmembrane region" description="Helical" evidence="2">
    <location>
        <begin position="396"/>
        <end position="416"/>
    </location>
</feature>
<reference evidence="3" key="1">
    <citation type="submission" date="2023-08" db="EMBL/GenBank/DDBJ databases">
        <authorList>
            <person name="Audoor S."/>
            <person name="Bilcke G."/>
        </authorList>
    </citation>
    <scope>NUCLEOTIDE SEQUENCE</scope>
</reference>
<feature type="transmembrane region" description="Helical" evidence="2">
    <location>
        <begin position="487"/>
        <end position="508"/>
    </location>
</feature>
<evidence type="ECO:0000313" key="4">
    <source>
        <dbReference type="Proteomes" id="UP001295423"/>
    </source>
</evidence>
<protein>
    <submittedName>
        <fullName evidence="3">Uncharacterized protein</fullName>
    </submittedName>
</protein>